<reference evidence="5 6" key="1">
    <citation type="journal article" date="2018" name="Sci. Data">
        <title>The draft genome sequence of cork oak.</title>
        <authorList>
            <person name="Ramos A.M."/>
            <person name="Usie A."/>
            <person name="Barbosa P."/>
            <person name="Barros P.M."/>
            <person name="Capote T."/>
            <person name="Chaves I."/>
            <person name="Simoes F."/>
            <person name="Abreu I."/>
            <person name="Carrasquinho I."/>
            <person name="Faro C."/>
            <person name="Guimaraes J.B."/>
            <person name="Mendonca D."/>
            <person name="Nobrega F."/>
            <person name="Rodrigues L."/>
            <person name="Saibo N.J.M."/>
            <person name="Varela M.C."/>
            <person name="Egas C."/>
            <person name="Matos J."/>
            <person name="Miguel C.M."/>
            <person name="Oliveira M.M."/>
            <person name="Ricardo C.P."/>
            <person name="Goncalves S."/>
        </authorList>
    </citation>
    <scope>NUCLEOTIDE SEQUENCE [LARGE SCALE GENOMIC DNA]</scope>
    <source>
        <strain evidence="6">cv. HL8</strain>
    </source>
</reference>
<dbReference type="EMBL" id="PKMF04000328">
    <property type="protein sequence ID" value="KAK7837512.1"/>
    <property type="molecule type" value="Genomic_DNA"/>
</dbReference>
<dbReference type="PANTHER" id="PTHR46008">
    <property type="entry name" value="LEAF RUST 10 DISEASE-RESISTANCE LOCUS RECEPTOR-LIKE PROTEIN KINASE-LIKE 1.4"/>
    <property type="match status" value="1"/>
</dbReference>
<protein>
    <submittedName>
        <fullName evidence="5">Leaf rust 10 disease-resistance locus receptor-like protein kinase-like 1.1</fullName>
    </submittedName>
</protein>
<evidence type="ECO:0000256" key="2">
    <source>
        <dbReference type="ARBA" id="ARBA00022840"/>
    </source>
</evidence>
<organism evidence="5 6">
    <name type="scientific">Quercus suber</name>
    <name type="common">Cork oak</name>
    <dbReference type="NCBI Taxonomy" id="58331"/>
    <lineage>
        <taxon>Eukaryota</taxon>
        <taxon>Viridiplantae</taxon>
        <taxon>Streptophyta</taxon>
        <taxon>Embryophyta</taxon>
        <taxon>Tracheophyta</taxon>
        <taxon>Spermatophyta</taxon>
        <taxon>Magnoliopsida</taxon>
        <taxon>eudicotyledons</taxon>
        <taxon>Gunneridae</taxon>
        <taxon>Pentapetalae</taxon>
        <taxon>rosids</taxon>
        <taxon>fabids</taxon>
        <taxon>Fagales</taxon>
        <taxon>Fagaceae</taxon>
        <taxon>Quercus</taxon>
    </lineage>
</organism>
<keyword evidence="1" id="KW-0547">Nucleotide-binding</keyword>
<dbReference type="Proteomes" id="UP000237347">
    <property type="component" value="Unassembled WGS sequence"/>
</dbReference>
<proteinExistence type="predicted"/>
<dbReference type="InterPro" id="IPR011009">
    <property type="entry name" value="Kinase-like_dom_sf"/>
</dbReference>
<evidence type="ECO:0000256" key="4">
    <source>
        <dbReference type="SAM" id="SignalP"/>
    </source>
</evidence>
<evidence type="ECO:0000313" key="6">
    <source>
        <dbReference type="Proteomes" id="UP000237347"/>
    </source>
</evidence>
<dbReference type="GO" id="GO:0016301">
    <property type="term" value="F:kinase activity"/>
    <property type="evidence" value="ECO:0007669"/>
    <property type="project" value="UniProtKB-KW"/>
</dbReference>
<feature type="chain" id="PRO_5043441035" evidence="4">
    <location>
        <begin position="22"/>
        <end position="983"/>
    </location>
</feature>
<keyword evidence="2" id="KW-0067">ATP-binding</keyword>
<evidence type="ECO:0000256" key="1">
    <source>
        <dbReference type="ARBA" id="ARBA00022741"/>
    </source>
</evidence>
<dbReference type="GO" id="GO:0005524">
    <property type="term" value="F:ATP binding"/>
    <property type="evidence" value="ECO:0007669"/>
    <property type="project" value="UniProtKB-KW"/>
</dbReference>
<name>A0AAW0KE05_QUESU</name>
<comment type="caution">
    <text evidence="5">The sequence shown here is derived from an EMBL/GenBank/DDBJ whole genome shotgun (WGS) entry which is preliminary data.</text>
</comment>
<dbReference type="Gene3D" id="3.30.200.20">
    <property type="entry name" value="Phosphorylase Kinase, domain 1"/>
    <property type="match status" value="2"/>
</dbReference>
<keyword evidence="3" id="KW-0472">Membrane</keyword>
<dbReference type="AlphaFoldDB" id="A0AAW0KE05"/>
<feature type="signal peptide" evidence="4">
    <location>
        <begin position="1"/>
        <end position="21"/>
    </location>
</feature>
<keyword evidence="6" id="KW-1185">Reference proteome</keyword>
<keyword evidence="4" id="KW-0732">Signal</keyword>
<dbReference type="PANTHER" id="PTHR46008:SF2">
    <property type="entry name" value="LEAF RUST 10 DISEASE-RESISTANCE LOCUS RECEPTOR-LIKE PROTEIN KINASE-LIKE 1.4"/>
    <property type="match status" value="1"/>
</dbReference>
<feature type="transmembrane region" description="Helical" evidence="3">
    <location>
        <begin position="704"/>
        <end position="729"/>
    </location>
</feature>
<sequence>MASVSLFVFFVLSHLVLLHSAEEEGKRENPYCRYFQCGKLGNISFPFTEIPPQFPFCGLMQVECDETPQMIHLPLSVPWGWSERQFEVLNISYTNTTQHIRVKDYWLLEYLKSNICHYFDNFAFPKSPFISFKLTTPNRTLFKCNRALHITSPRNFKKMTCRHYNIYYSPTNEASQSFSECSTIQLPVPVNETSHKDELILIAEFDLELHVSDHCSSCHGKEGKAVGCAVFFMISLFVIFWHLYKKKYSSSNLQARNTHSDPSSRSEVEGWSVYFRVPVFSYNELEKATDKFHVEKELGSGGFGTVYHGKVINTLNQFLDHSINFLNKRKDLTCYFSQLGKLHDGREIAVKRLYGHNYRRVEQFINEIEKCAFHELIDPHLGFESDDRVRTMTILVAKLAFQCLQQDKEMRPSMDEVLEALKKIQSGKDAHEDQEMAYDDVGILNVQQPASPDRDEVRVMASVSLFVFFVLSHLVLLHSAEEEGKRENPFCRYFQCGKLGNISFPFTNIPPPFPFRFCGLMHVKCDEPDPMIHLPLGDRWSERQYEVLNISYTNITQHIRVKDHSLLEYLKSNSCHYLDNFAFPNSPFISFKLTTPNRTLFKCNRALLITSPRNFKKMTCRHHNIYYSPSNEASQNLSSECSTIQLPVNETSHKDELNLIAEFDLELHVSDDCSSCHGKEGKGIDIGVTQKCFDARTHSEFNSFLLSALAVGCAVFFMIILFFIFCHLYKKKYSSSKLQARNTYSDPSSRSEVEGWSVYFRVPVFSYNELEKATNNFHVENELGNGGFGTVYHGKGKEKYVKIKGKTLTCYFSELGKLHDGREVAVKRLYGHNHRQVEQFINEVEKGAFHELIDPHLGFESDEGVRTMTILVAKLAFQCLLQDKEMRPSMDEVLEALKKIQSGKDAHEDQEMAYDDVGTLHVQHPASPDHDESQKIMICFVRASVNFPLLDGHELLLVYEYIPNGAVQQGQYKKIESTSLINS</sequence>
<evidence type="ECO:0000256" key="3">
    <source>
        <dbReference type="SAM" id="Phobius"/>
    </source>
</evidence>
<keyword evidence="3" id="KW-1133">Transmembrane helix</keyword>
<keyword evidence="3" id="KW-0812">Transmembrane</keyword>
<gene>
    <name evidence="5" type="ORF">CFP56_021198</name>
</gene>
<dbReference type="Gene3D" id="1.10.510.10">
    <property type="entry name" value="Transferase(Phosphotransferase) domain 1"/>
    <property type="match status" value="1"/>
</dbReference>
<evidence type="ECO:0000313" key="5">
    <source>
        <dbReference type="EMBL" id="KAK7837512.1"/>
    </source>
</evidence>
<dbReference type="SUPFAM" id="SSF56112">
    <property type="entry name" value="Protein kinase-like (PK-like)"/>
    <property type="match status" value="2"/>
</dbReference>
<accession>A0AAW0KE05</accession>